<dbReference type="RefSeq" id="WP_220578604.1">
    <property type="nucleotide sequence ID" value="NZ_RKLT01000001.1"/>
</dbReference>
<dbReference type="InterPro" id="IPR025857">
    <property type="entry name" value="MacB_PCD"/>
</dbReference>
<feature type="domain" description="ABC3 transporter permease C-terminal" evidence="7">
    <location>
        <begin position="286"/>
        <end position="405"/>
    </location>
</feature>
<sequence length="411" mass="42736">MTRILHRLRAMLGLGVAHLRHDRGRTLLAVIGVAVAVLATTVLASVGVGVIDTGTEKFDAADRDLWVTGGPIRFAPGSVGGVENGIVDAHQVSAEIESRKEVRAAVPLAFQTVYVGTNTSEFETVVAAGVPGGGPSVDITEGPGFERDDVHYANGTYDGPMTRAVVLDPQTAQRFGVEPGDTLYVGGTVAGAKENAFTVVGISPTYSRFLGTGTATMHLSELQSLTGTAGADRATLVTIRLEDGVSAGPVKQTLQQQYPTYTVRTNREQLQATLERQALVVASGISLVVLAVLAGTALTVNLLLSFVYQQRRELAALNALGCSSTTLTGVVVSQAILLGTVGSVVGLLTTYPVVVGLNYVTEAIVGFENLVHTPPLLLPVGFGIALGTSVAGAIAAGWRLSRLEPISTLRA</sequence>
<evidence type="ECO:0000256" key="3">
    <source>
        <dbReference type="ARBA" id="ARBA00022692"/>
    </source>
</evidence>
<comment type="caution">
    <text evidence="9">The sequence shown here is derived from an EMBL/GenBank/DDBJ whole genome shotgun (WGS) entry which is preliminary data.</text>
</comment>
<feature type="domain" description="MacB-like periplasmic core" evidence="8">
    <location>
        <begin position="26"/>
        <end position="256"/>
    </location>
</feature>
<keyword evidence="3 6" id="KW-0812">Transmembrane</keyword>
<dbReference type="GO" id="GO:0098797">
    <property type="term" value="C:plasma membrane protein complex"/>
    <property type="evidence" value="ECO:0007669"/>
    <property type="project" value="TreeGrafter"/>
</dbReference>
<dbReference type="Pfam" id="PF12704">
    <property type="entry name" value="MacB_PCD"/>
    <property type="match status" value="1"/>
</dbReference>
<protein>
    <submittedName>
        <fullName evidence="9">ABC transporter permease</fullName>
    </submittedName>
</protein>
<keyword evidence="2" id="KW-1003">Cell membrane</keyword>
<evidence type="ECO:0000256" key="6">
    <source>
        <dbReference type="SAM" id="Phobius"/>
    </source>
</evidence>
<evidence type="ECO:0000259" key="8">
    <source>
        <dbReference type="Pfam" id="PF12704"/>
    </source>
</evidence>
<accession>A0AAW4P8R4</accession>
<proteinExistence type="predicted"/>
<keyword evidence="5 6" id="KW-0472">Membrane</keyword>
<name>A0AAW4P8R4_9EURY</name>
<dbReference type="AlphaFoldDB" id="A0AAW4P8R4"/>
<evidence type="ECO:0000313" key="10">
    <source>
        <dbReference type="Proteomes" id="UP001430455"/>
    </source>
</evidence>
<evidence type="ECO:0000256" key="5">
    <source>
        <dbReference type="ARBA" id="ARBA00023136"/>
    </source>
</evidence>
<keyword evidence="10" id="KW-1185">Reference proteome</keyword>
<dbReference type="PANTHER" id="PTHR30489">
    <property type="entry name" value="LIPOPROTEIN-RELEASING SYSTEM TRANSMEMBRANE PROTEIN LOLE"/>
    <property type="match status" value="1"/>
</dbReference>
<dbReference type="Proteomes" id="UP001430455">
    <property type="component" value="Unassembled WGS sequence"/>
</dbReference>
<reference evidence="9 10" key="1">
    <citation type="submission" date="2021-06" db="EMBL/GenBank/DDBJ databases">
        <title>Halomicroarcula sp. a new haloarchaeum isolated from saline soil.</title>
        <authorList>
            <person name="Duran-Viseras A."/>
            <person name="Sanchez-Porro C."/>
            <person name="Ventosa A."/>
        </authorList>
    </citation>
    <scope>NUCLEOTIDE SEQUENCE [LARGE SCALE GENOMIC DNA]</scope>
    <source>
        <strain evidence="9 10">F27</strain>
    </source>
</reference>
<dbReference type="InterPro" id="IPR051447">
    <property type="entry name" value="Lipoprotein-release_system"/>
</dbReference>
<feature type="transmembrane region" description="Helical" evidence="6">
    <location>
        <begin position="376"/>
        <end position="400"/>
    </location>
</feature>
<feature type="transmembrane region" description="Helical" evidence="6">
    <location>
        <begin position="278"/>
        <end position="304"/>
    </location>
</feature>
<dbReference type="EMBL" id="RKLT01000001">
    <property type="protein sequence ID" value="MBX0293915.1"/>
    <property type="molecule type" value="Genomic_DNA"/>
</dbReference>
<dbReference type="Pfam" id="PF02687">
    <property type="entry name" value="FtsX"/>
    <property type="match status" value="1"/>
</dbReference>
<dbReference type="InterPro" id="IPR003838">
    <property type="entry name" value="ABC3_permease_C"/>
</dbReference>
<dbReference type="PANTHER" id="PTHR30489:SF0">
    <property type="entry name" value="LIPOPROTEIN-RELEASING SYSTEM TRANSMEMBRANE PROTEIN LOLE"/>
    <property type="match status" value="1"/>
</dbReference>
<evidence type="ECO:0000313" key="9">
    <source>
        <dbReference type="EMBL" id="MBX0293915.1"/>
    </source>
</evidence>
<gene>
    <name evidence="9" type="ORF">EGH23_03335</name>
</gene>
<evidence type="ECO:0000256" key="4">
    <source>
        <dbReference type="ARBA" id="ARBA00022989"/>
    </source>
</evidence>
<organism evidence="9 10">
    <name type="scientific">Haloarcula nitratireducens</name>
    <dbReference type="NCBI Taxonomy" id="2487749"/>
    <lineage>
        <taxon>Archaea</taxon>
        <taxon>Methanobacteriati</taxon>
        <taxon>Methanobacteriota</taxon>
        <taxon>Stenosarchaea group</taxon>
        <taxon>Halobacteria</taxon>
        <taxon>Halobacteriales</taxon>
        <taxon>Haloarculaceae</taxon>
        <taxon>Haloarcula</taxon>
    </lineage>
</organism>
<keyword evidence="4 6" id="KW-1133">Transmembrane helix</keyword>
<evidence type="ECO:0000259" key="7">
    <source>
        <dbReference type="Pfam" id="PF02687"/>
    </source>
</evidence>
<evidence type="ECO:0000256" key="1">
    <source>
        <dbReference type="ARBA" id="ARBA00004651"/>
    </source>
</evidence>
<evidence type="ECO:0000256" key="2">
    <source>
        <dbReference type="ARBA" id="ARBA00022475"/>
    </source>
</evidence>
<dbReference type="GO" id="GO:0044874">
    <property type="term" value="P:lipoprotein localization to outer membrane"/>
    <property type="evidence" value="ECO:0007669"/>
    <property type="project" value="TreeGrafter"/>
</dbReference>
<comment type="subcellular location">
    <subcellularLocation>
        <location evidence="1">Cell membrane</location>
        <topology evidence="1">Multi-pass membrane protein</topology>
    </subcellularLocation>
</comment>